<comment type="similarity">
    <text evidence="2">Belongs to the THAP1 family.</text>
</comment>
<keyword evidence="5" id="KW-0862">Zinc</keyword>
<evidence type="ECO:0000256" key="7">
    <source>
        <dbReference type="ARBA" id="ARBA00023054"/>
    </source>
</evidence>
<dbReference type="InterPro" id="IPR048366">
    <property type="entry name" value="TNP-like_GBD"/>
</dbReference>
<comment type="caution">
    <text evidence="16">The sequence shown here is derived from an EMBL/GenBank/DDBJ whole genome shotgun (WGS) entry which is preliminary data.</text>
</comment>
<evidence type="ECO:0000256" key="3">
    <source>
        <dbReference type="ARBA" id="ARBA00022723"/>
    </source>
</evidence>
<dbReference type="Pfam" id="PF05485">
    <property type="entry name" value="THAP"/>
    <property type="match status" value="1"/>
</dbReference>
<dbReference type="Pfam" id="PF21787">
    <property type="entry name" value="TNP-like_RNaseH_N"/>
    <property type="match status" value="1"/>
</dbReference>
<protein>
    <recommendedName>
        <fullName evidence="15">THAP-type domain-containing protein</fullName>
    </recommendedName>
</protein>
<dbReference type="SMART" id="SM00692">
    <property type="entry name" value="DM3"/>
    <property type="match status" value="1"/>
</dbReference>
<keyword evidence="3" id="KW-0479">Metal-binding</keyword>
<accession>A0A9J6D4B4</accession>
<evidence type="ECO:0000256" key="6">
    <source>
        <dbReference type="ARBA" id="ARBA00023015"/>
    </source>
</evidence>
<evidence type="ECO:0000256" key="5">
    <source>
        <dbReference type="ARBA" id="ARBA00022833"/>
    </source>
</evidence>
<feature type="compositionally biased region" description="Basic and acidic residues" evidence="14">
    <location>
        <begin position="125"/>
        <end position="135"/>
    </location>
</feature>
<dbReference type="GO" id="GO:0005654">
    <property type="term" value="C:nucleoplasm"/>
    <property type="evidence" value="ECO:0007669"/>
    <property type="project" value="UniProtKB-SubCell"/>
</dbReference>
<organism evidence="16 17">
    <name type="scientific">Rhipicephalus microplus</name>
    <name type="common">Cattle tick</name>
    <name type="synonym">Boophilus microplus</name>
    <dbReference type="NCBI Taxonomy" id="6941"/>
    <lineage>
        <taxon>Eukaryota</taxon>
        <taxon>Metazoa</taxon>
        <taxon>Ecdysozoa</taxon>
        <taxon>Arthropoda</taxon>
        <taxon>Chelicerata</taxon>
        <taxon>Arachnida</taxon>
        <taxon>Acari</taxon>
        <taxon>Parasitiformes</taxon>
        <taxon>Ixodida</taxon>
        <taxon>Ixodoidea</taxon>
        <taxon>Ixodidae</taxon>
        <taxon>Rhipicephalinae</taxon>
        <taxon>Rhipicephalus</taxon>
        <taxon>Boophilus</taxon>
    </lineage>
</organism>
<reference evidence="16" key="2">
    <citation type="submission" date="2021-09" db="EMBL/GenBank/DDBJ databases">
        <authorList>
            <person name="Jia N."/>
            <person name="Wang J."/>
            <person name="Shi W."/>
            <person name="Du L."/>
            <person name="Sun Y."/>
            <person name="Zhan W."/>
            <person name="Jiang J."/>
            <person name="Wang Q."/>
            <person name="Zhang B."/>
            <person name="Ji P."/>
            <person name="Sakyi L.B."/>
            <person name="Cui X."/>
            <person name="Yuan T."/>
            <person name="Jiang B."/>
            <person name="Yang W."/>
            <person name="Lam T.T.-Y."/>
            <person name="Chang Q."/>
            <person name="Ding S."/>
            <person name="Wang X."/>
            <person name="Zhu J."/>
            <person name="Ruan X."/>
            <person name="Zhao L."/>
            <person name="Wei J."/>
            <person name="Que T."/>
            <person name="Du C."/>
            <person name="Cheng J."/>
            <person name="Dai P."/>
            <person name="Han X."/>
            <person name="Huang E."/>
            <person name="Gao Y."/>
            <person name="Liu J."/>
            <person name="Shao H."/>
            <person name="Ye R."/>
            <person name="Li L."/>
            <person name="Wei W."/>
            <person name="Wang X."/>
            <person name="Wang C."/>
            <person name="Huo Q."/>
            <person name="Li W."/>
            <person name="Guo W."/>
            <person name="Chen H."/>
            <person name="Chen S."/>
            <person name="Zhou L."/>
            <person name="Zhou L."/>
            <person name="Ni X."/>
            <person name="Tian J."/>
            <person name="Zhou Y."/>
            <person name="Sheng Y."/>
            <person name="Liu T."/>
            <person name="Pan Y."/>
            <person name="Xia L."/>
            <person name="Li J."/>
            <person name="Zhao F."/>
            <person name="Cao W."/>
        </authorList>
    </citation>
    <scope>NUCLEOTIDE SEQUENCE</scope>
    <source>
        <strain evidence="16">Rmic-2018</strain>
        <tissue evidence="16">Larvae</tissue>
    </source>
</reference>
<evidence type="ECO:0000256" key="1">
    <source>
        <dbReference type="ARBA" id="ARBA00004642"/>
    </source>
</evidence>
<evidence type="ECO:0000256" key="2">
    <source>
        <dbReference type="ARBA" id="ARBA00006177"/>
    </source>
</evidence>
<evidence type="ECO:0000259" key="15">
    <source>
        <dbReference type="PROSITE" id="PS50950"/>
    </source>
</evidence>
<feature type="region of interest" description="Disordered" evidence="14">
    <location>
        <begin position="101"/>
        <end position="146"/>
    </location>
</feature>
<dbReference type="GO" id="GO:0008270">
    <property type="term" value="F:zinc ion binding"/>
    <property type="evidence" value="ECO:0007669"/>
    <property type="project" value="UniProtKB-KW"/>
</dbReference>
<dbReference type="SMART" id="SM00980">
    <property type="entry name" value="THAP"/>
    <property type="match status" value="1"/>
</dbReference>
<evidence type="ECO:0000256" key="13">
    <source>
        <dbReference type="SAM" id="Coils"/>
    </source>
</evidence>
<evidence type="ECO:0000256" key="12">
    <source>
        <dbReference type="PROSITE-ProRule" id="PRU00309"/>
    </source>
</evidence>
<dbReference type="AlphaFoldDB" id="A0A9J6D4B4"/>
<proteinExistence type="inferred from homology"/>
<dbReference type="Pfam" id="PF21788">
    <property type="entry name" value="TNP-like_GBD"/>
    <property type="match status" value="1"/>
</dbReference>
<dbReference type="InterPro" id="IPR026516">
    <property type="entry name" value="THAP1/10"/>
</dbReference>
<name>A0A9J6D4B4_RHIMP</name>
<evidence type="ECO:0000313" key="16">
    <source>
        <dbReference type="EMBL" id="KAH8008924.1"/>
    </source>
</evidence>
<dbReference type="VEuPathDB" id="VectorBase:LOC119163288"/>
<comment type="subcellular location">
    <subcellularLocation>
        <location evidence="1">Nucleus</location>
        <location evidence="1">Nucleoplasm</location>
    </subcellularLocation>
</comment>
<reference evidence="16" key="1">
    <citation type="journal article" date="2020" name="Cell">
        <title>Large-Scale Comparative Analyses of Tick Genomes Elucidate Their Genetic Diversity and Vector Capacities.</title>
        <authorList>
            <consortium name="Tick Genome and Microbiome Consortium (TIGMIC)"/>
            <person name="Jia N."/>
            <person name="Wang J."/>
            <person name="Shi W."/>
            <person name="Du L."/>
            <person name="Sun Y."/>
            <person name="Zhan W."/>
            <person name="Jiang J.F."/>
            <person name="Wang Q."/>
            <person name="Zhang B."/>
            <person name="Ji P."/>
            <person name="Bell-Sakyi L."/>
            <person name="Cui X.M."/>
            <person name="Yuan T.T."/>
            <person name="Jiang B.G."/>
            <person name="Yang W.F."/>
            <person name="Lam T.T."/>
            <person name="Chang Q.C."/>
            <person name="Ding S.J."/>
            <person name="Wang X.J."/>
            <person name="Zhu J.G."/>
            <person name="Ruan X.D."/>
            <person name="Zhao L."/>
            <person name="Wei J.T."/>
            <person name="Ye R.Z."/>
            <person name="Que T.C."/>
            <person name="Du C.H."/>
            <person name="Zhou Y.H."/>
            <person name="Cheng J.X."/>
            <person name="Dai P.F."/>
            <person name="Guo W.B."/>
            <person name="Han X.H."/>
            <person name="Huang E.J."/>
            <person name="Li L.F."/>
            <person name="Wei W."/>
            <person name="Gao Y.C."/>
            <person name="Liu J.Z."/>
            <person name="Shao H.Z."/>
            <person name="Wang X."/>
            <person name="Wang C.C."/>
            <person name="Yang T.C."/>
            <person name="Huo Q.B."/>
            <person name="Li W."/>
            <person name="Chen H.Y."/>
            <person name="Chen S.E."/>
            <person name="Zhou L.G."/>
            <person name="Ni X.B."/>
            <person name="Tian J.H."/>
            <person name="Sheng Y."/>
            <person name="Liu T."/>
            <person name="Pan Y.S."/>
            <person name="Xia L.Y."/>
            <person name="Li J."/>
            <person name="Zhao F."/>
            <person name="Cao W.C."/>
        </authorList>
    </citation>
    <scope>NUCLEOTIDE SEQUENCE</scope>
    <source>
        <strain evidence="16">Rmic-2018</strain>
    </source>
</reference>
<dbReference type="Gene3D" id="6.20.210.20">
    <property type="entry name" value="THAP domain"/>
    <property type="match status" value="1"/>
</dbReference>
<keyword evidence="10" id="KW-0539">Nucleus</keyword>
<evidence type="ECO:0000313" key="17">
    <source>
        <dbReference type="Proteomes" id="UP000821866"/>
    </source>
</evidence>
<feature type="domain" description="THAP-type" evidence="15">
    <location>
        <begin position="1"/>
        <end position="98"/>
    </location>
</feature>
<dbReference type="InterPro" id="IPR038441">
    <property type="entry name" value="THAP_Znf_sf"/>
</dbReference>
<keyword evidence="6" id="KW-0805">Transcription regulation</keyword>
<dbReference type="SUPFAM" id="SSF57716">
    <property type="entry name" value="Glucocorticoid receptor-like (DNA-binding domain)"/>
    <property type="match status" value="1"/>
</dbReference>
<keyword evidence="7 13" id="KW-0175">Coiled coil</keyword>
<sequence length="885" mass="99531">MPNTCCVPGCRSGYRGTTEKVSLFSFPPDKDQREKWKRAIPRQESGDFNFESKYTRVCAKHFDASDIVTTYDFNINGDAVSRERDKPTLKADAVPSIFGGLPSYLTKRKPRPRSSTNRSPRKRARESSCETEEQRASPTTCSDRTDAASVNEADVALTSETVETYHTDTACQTDRLVDCASCAAVQKLRCQLRAAKQQLRQCQTKLAEFRKKTAKYERQQRSLQRLSDREKLIIDQCVMKANAKSARAVRYKKDWLYDCLLLKTKSTSVYTYLQENNFLPLPNPRTLFCYMKSLKADFGFDAHVFTVLKEKLLTSPESERRGVLMFDEMSVRKSLHVRESDMKVVGKVDFGEHTRPADREKDADHVLVFLFRPFLGGWSQTVGTFCASSAAPGSILAKLVLQCIVHLCNAGAVIDAVTCDNSTTNRCALRSLGIRGDMKDQQVSFQHPCDPSKVIYAIIDPPHIFKCIRNNLQKVGKFLLPQGREVYHDHYAALLEYEEQQSGLRAVPKLTRAHIYPNAFQKMSVKLAVQLFSESTATAMIFYSEQESCKKLHGSAGTSEFTRQMNRLFDCLNSRRPEHVQYSEAEHVDTLKEGISWLDRCCKYIESLPKQRQVCFLSKPTCEARRITLLSTISLVENLLASGFRYVLVGKFGQDPLEPPQRASVVGDGPQLLLKLQDLFQKEKPAASHPGETVEQASLLQHQQSPKEKILDYLAGYVAKKFSSLRCSSCVESLRSSERPATGLILVKSKGFLLVPSSQLVTLLQIVEDHMEAHTVEKTACSGVYMNIVEDVLMHPRTASAAVGCKSHFVSTTAEVVQFFLKLLLCIDVSANCFHAGVGRGAFVCKPDQRWLLQEQPACAARVRITWDTRHEDEGLLLRNLAPPS</sequence>
<evidence type="ECO:0000256" key="9">
    <source>
        <dbReference type="ARBA" id="ARBA00023163"/>
    </source>
</evidence>
<keyword evidence="17" id="KW-1185">Reference proteome</keyword>
<evidence type="ECO:0000256" key="11">
    <source>
        <dbReference type="ARBA" id="ARBA00023306"/>
    </source>
</evidence>
<keyword evidence="8 12" id="KW-0238">DNA-binding</keyword>
<feature type="coiled-coil region" evidence="13">
    <location>
        <begin position="185"/>
        <end position="229"/>
    </location>
</feature>
<evidence type="ECO:0000256" key="4">
    <source>
        <dbReference type="ARBA" id="ARBA00022771"/>
    </source>
</evidence>
<dbReference type="EMBL" id="JABSTU010000011">
    <property type="protein sequence ID" value="KAH8008924.1"/>
    <property type="molecule type" value="Genomic_DNA"/>
</dbReference>
<gene>
    <name evidence="16" type="ORF">HPB51_007589</name>
</gene>
<keyword evidence="9" id="KW-0804">Transcription</keyword>
<keyword evidence="11" id="KW-0131">Cell cycle</keyword>
<dbReference type="GO" id="GO:0043565">
    <property type="term" value="F:sequence-specific DNA binding"/>
    <property type="evidence" value="ECO:0007669"/>
    <property type="project" value="InterPro"/>
</dbReference>
<evidence type="ECO:0000256" key="10">
    <source>
        <dbReference type="ARBA" id="ARBA00023242"/>
    </source>
</evidence>
<evidence type="ECO:0000256" key="8">
    <source>
        <dbReference type="ARBA" id="ARBA00023125"/>
    </source>
</evidence>
<dbReference type="PROSITE" id="PS50950">
    <property type="entry name" value="ZF_THAP"/>
    <property type="match status" value="1"/>
</dbReference>
<dbReference type="PANTHER" id="PTHR46600">
    <property type="entry name" value="THAP DOMAIN-CONTAINING"/>
    <property type="match status" value="1"/>
</dbReference>
<dbReference type="InterPro" id="IPR006612">
    <property type="entry name" value="THAP_Znf"/>
</dbReference>
<evidence type="ECO:0000256" key="14">
    <source>
        <dbReference type="SAM" id="MobiDB-lite"/>
    </source>
</evidence>
<dbReference type="InterPro" id="IPR048365">
    <property type="entry name" value="TNP-like_RNaseH_N"/>
</dbReference>
<dbReference type="PANTHER" id="PTHR46600:SF1">
    <property type="entry name" value="THAP DOMAIN-CONTAINING PROTEIN 1"/>
    <property type="match status" value="1"/>
</dbReference>
<dbReference type="Proteomes" id="UP000821866">
    <property type="component" value="Chromosome 9"/>
</dbReference>
<keyword evidence="4 12" id="KW-0863">Zinc-finger</keyword>